<organism evidence="1 2">
    <name type="scientific">Persea americana</name>
    <name type="common">Avocado</name>
    <dbReference type="NCBI Taxonomy" id="3435"/>
    <lineage>
        <taxon>Eukaryota</taxon>
        <taxon>Viridiplantae</taxon>
        <taxon>Streptophyta</taxon>
        <taxon>Embryophyta</taxon>
        <taxon>Tracheophyta</taxon>
        <taxon>Spermatophyta</taxon>
        <taxon>Magnoliopsida</taxon>
        <taxon>Magnoliidae</taxon>
        <taxon>Laurales</taxon>
        <taxon>Lauraceae</taxon>
        <taxon>Persea</taxon>
    </lineage>
</organism>
<proteinExistence type="predicted"/>
<protein>
    <submittedName>
        <fullName evidence="1">Uncharacterized protein</fullName>
    </submittedName>
</protein>
<dbReference type="Proteomes" id="UP001234297">
    <property type="component" value="Chromosome 12"/>
</dbReference>
<gene>
    <name evidence="1" type="ORF">MRB53_035523</name>
</gene>
<evidence type="ECO:0000313" key="2">
    <source>
        <dbReference type="Proteomes" id="UP001234297"/>
    </source>
</evidence>
<comment type="caution">
    <text evidence="1">The sequence shown here is derived from an EMBL/GenBank/DDBJ whole genome shotgun (WGS) entry which is preliminary data.</text>
</comment>
<dbReference type="EMBL" id="CM056820">
    <property type="protein sequence ID" value="KAJ8616151.1"/>
    <property type="molecule type" value="Genomic_DNA"/>
</dbReference>
<accession>A0ACC2K4X4</accession>
<evidence type="ECO:0000313" key="1">
    <source>
        <dbReference type="EMBL" id="KAJ8616151.1"/>
    </source>
</evidence>
<keyword evidence="2" id="KW-1185">Reference proteome</keyword>
<reference evidence="1 2" key="1">
    <citation type="journal article" date="2022" name="Hortic Res">
        <title>A haplotype resolved chromosomal level avocado genome allows analysis of novel avocado genes.</title>
        <authorList>
            <person name="Nath O."/>
            <person name="Fletcher S.J."/>
            <person name="Hayward A."/>
            <person name="Shaw L.M."/>
            <person name="Masouleh A.K."/>
            <person name="Furtado A."/>
            <person name="Henry R.J."/>
            <person name="Mitter N."/>
        </authorList>
    </citation>
    <scope>NUCLEOTIDE SEQUENCE [LARGE SCALE GENOMIC DNA]</scope>
    <source>
        <strain evidence="2">cv. Hass</strain>
    </source>
</reference>
<sequence length="242" mass="26993">MGAEFRQCAEPRRLAQRCNPDPLHQQRTSLLHRQQQTVNSFLSSSGVGAESVASSDSNSSNEKIREEDTKGDRAGPGEVPISAPSFNPLQQRSSSKKASNSSVCEGFLTICQHLKGNTEGRLAPPSKILEEDGSGHGCGGKGLLRAFGSQQSMQMKELEAVGRKERQERWTRQSQDEQSMPLDGKIETLEKQYEQISEDSMLVMQLGQRRTMRHWLARVWRAVLAPVPQEWQVERMGKGLGF</sequence>
<name>A0ACC2K4X4_PERAE</name>